<reference evidence="1 2" key="1">
    <citation type="submission" date="2018-07" db="EMBL/GenBank/DDBJ databases">
        <title>Complete genome sequence of Flavobacterium arcticum type strain SM1502T.</title>
        <authorList>
            <person name="Li Y."/>
            <person name="Li D.-D."/>
        </authorList>
    </citation>
    <scope>NUCLEOTIDE SEQUENCE [LARGE SCALE GENOMIC DNA]</scope>
    <source>
        <strain evidence="1 2">SM1502</strain>
    </source>
</reference>
<dbReference type="OrthoDB" id="663527at2"/>
<dbReference type="Proteomes" id="UP000253951">
    <property type="component" value="Chromosome"/>
</dbReference>
<dbReference type="EMBL" id="CP031188">
    <property type="protein sequence ID" value="AXG74421.1"/>
    <property type="molecule type" value="Genomic_DNA"/>
</dbReference>
<accession>A0A345HCW1</accession>
<dbReference type="AlphaFoldDB" id="A0A345HCW1"/>
<dbReference type="InterPro" id="IPR045607">
    <property type="entry name" value="DUF6452"/>
</dbReference>
<protein>
    <submittedName>
        <fullName evidence="1">Uncharacterized protein</fullName>
    </submittedName>
</protein>
<sequence>MKKILVSLLFITFTICCFWSCEKDDICADGTVTTPNLIITMYNEDNQTEKKSGYIQYFMDDEVINKVIAGTTDSIVVPLRTDAEVVKWGFTLVTTGSGGTKNYNTDYIEFKYTHNEIYVSRACGYKSFFYLNESTPENLNAVFTDTIPNDNLWIKDVVITRNNIEDEQSAHVKLYF</sequence>
<dbReference type="RefSeq" id="WP_114678179.1">
    <property type="nucleotide sequence ID" value="NZ_CP031188.1"/>
</dbReference>
<evidence type="ECO:0000313" key="2">
    <source>
        <dbReference type="Proteomes" id="UP000253951"/>
    </source>
</evidence>
<name>A0A345HCW1_9FLAO</name>
<evidence type="ECO:0000313" key="1">
    <source>
        <dbReference type="EMBL" id="AXG74421.1"/>
    </source>
</evidence>
<organism evidence="1 2">
    <name type="scientific">Flavobacterium arcticum</name>
    <dbReference type="NCBI Taxonomy" id="1784713"/>
    <lineage>
        <taxon>Bacteria</taxon>
        <taxon>Pseudomonadati</taxon>
        <taxon>Bacteroidota</taxon>
        <taxon>Flavobacteriia</taxon>
        <taxon>Flavobacteriales</taxon>
        <taxon>Flavobacteriaceae</taxon>
        <taxon>Flavobacterium</taxon>
    </lineage>
</organism>
<dbReference type="KEGG" id="fat:DVK85_09320"/>
<keyword evidence="2" id="KW-1185">Reference proteome</keyword>
<gene>
    <name evidence="1" type="ORF">DVK85_09320</name>
</gene>
<dbReference type="Pfam" id="PF20050">
    <property type="entry name" value="DUF6452"/>
    <property type="match status" value="1"/>
</dbReference>
<proteinExistence type="predicted"/>